<evidence type="ECO:0000313" key="1">
    <source>
        <dbReference type="EMBL" id="KAH7853006.1"/>
    </source>
</evidence>
<dbReference type="Proteomes" id="UP000828048">
    <property type="component" value="Chromosome 8"/>
</dbReference>
<keyword evidence="2" id="KW-1185">Reference proteome</keyword>
<reference evidence="1 2" key="1">
    <citation type="journal article" date="2021" name="Hortic Res">
        <title>High-quality reference genome and annotation aids understanding of berry development for evergreen blueberry (Vaccinium darrowii).</title>
        <authorList>
            <person name="Yu J."/>
            <person name="Hulse-Kemp A.M."/>
            <person name="Babiker E."/>
            <person name="Staton M."/>
        </authorList>
    </citation>
    <scope>NUCLEOTIDE SEQUENCE [LARGE SCALE GENOMIC DNA]</scope>
    <source>
        <strain evidence="2">cv. NJ 8807/NJ 8810</strain>
        <tissue evidence="1">Young leaf</tissue>
    </source>
</reference>
<comment type="caution">
    <text evidence="1">The sequence shown here is derived from an EMBL/GenBank/DDBJ whole genome shotgun (WGS) entry which is preliminary data.</text>
</comment>
<accession>A0ACB7YHV0</accession>
<evidence type="ECO:0000313" key="2">
    <source>
        <dbReference type="Proteomes" id="UP000828048"/>
    </source>
</evidence>
<organism evidence="1 2">
    <name type="scientific">Vaccinium darrowii</name>
    <dbReference type="NCBI Taxonomy" id="229202"/>
    <lineage>
        <taxon>Eukaryota</taxon>
        <taxon>Viridiplantae</taxon>
        <taxon>Streptophyta</taxon>
        <taxon>Embryophyta</taxon>
        <taxon>Tracheophyta</taxon>
        <taxon>Spermatophyta</taxon>
        <taxon>Magnoliopsida</taxon>
        <taxon>eudicotyledons</taxon>
        <taxon>Gunneridae</taxon>
        <taxon>Pentapetalae</taxon>
        <taxon>asterids</taxon>
        <taxon>Ericales</taxon>
        <taxon>Ericaceae</taxon>
        <taxon>Vaccinioideae</taxon>
        <taxon>Vaccinieae</taxon>
        <taxon>Vaccinium</taxon>
    </lineage>
</organism>
<proteinExistence type="predicted"/>
<dbReference type="EMBL" id="CM037158">
    <property type="protein sequence ID" value="KAH7853006.1"/>
    <property type="molecule type" value="Genomic_DNA"/>
</dbReference>
<name>A0ACB7YHV0_9ERIC</name>
<protein>
    <submittedName>
        <fullName evidence="1">Uncharacterized protein</fullName>
    </submittedName>
</protein>
<sequence>MFSCESCSPPLEIRPYPEKQAQAQANVKAKQLISNGCTQERGWCHTCLNMRMRCRLSYNQGWRKNEWPKEAINSLPSSSFHLWMHRRLVESIPNTIAKWMSTNKDKFKQLFVSYGCSIARFHRGCKLELKLDACFLSGYYRGHCLKASAHDNDDRLYLLAYAVVSSENDED</sequence>
<gene>
    <name evidence="1" type="ORF">Vadar_031966</name>
</gene>